<dbReference type="Proteomes" id="UP001165541">
    <property type="component" value="Unassembled WGS sequence"/>
</dbReference>
<dbReference type="EMBL" id="JAMKFE010000020">
    <property type="protein sequence ID" value="MCM5682514.1"/>
    <property type="molecule type" value="Genomic_DNA"/>
</dbReference>
<organism evidence="1 2">
    <name type="scientific">Caldimonas mangrovi</name>
    <dbReference type="NCBI Taxonomy" id="2944811"/>
    <lineage>
        <taxon>Bacteria</taxon>
        <taxon>Pseudomonadati</taxon>
        <taxon>Pseudomonadota</taxon>
        <taxon>Betaproteobacteria</taxon>
        <taxon>Burkholderiales</taxon>
        <taxon>Sphaerotilaceae</taxon>
        <taxon>Caldimonas</taxon>
    </lineage>
</organism>
<protein>
    <submittedName>
        <fullName evidence="1">Uncharacterized protein</fullName>
    </submittedName>
</protein>
<evidence type="ECO:0000313" key="2">
    <source>
        <dbReference type="Proteomes" id="UP001165541"/>
    </source>
</evidence>
<accession>A0ABT0YVT2</accession>
<keyword evidence="2" id="KW-1185">Reference proteome</keyword>
<proteinExistence type="predicted"/>
<comment type="caution">
    <text evidence="1">The sequence shown here is derived from an EMBL/GenBank/DDBJ whole genome shotgun (WGS) entry which is preliminary data.</text>
</comment>
<dbReference type="RefSeq" id="WP_251780998.1">
    <property type="nucleotide sequence ID" value="NZ_JAMKFE010000020.1"/>
</dbReference>
<gene>
    <name evidence="1" type="ORF">M8A51_23540</name>
</gene>
<name>A0ABT0YVT2_9BURK</name>
<sequence>MAGIDYDHGMQVTDHVDIEGRAAATLAVSAAAAQTSTLDEGVYDIWCDVDVYVKVGATANDVTTATGYLIRADSTVAVLVRRGSRIGAIAGGAGTLSYHVVR</sequence>
<evidence type="ECO:0000313" key="1">
    <source>
        <dbReference type="EMBL" id="MCM5682514.1"/>
    </source>
</evidence>
<reference evidence="1" key="1">
    <citation type="submission" date="2022-05" db="EMBL/GenBank/DDBJ databases">
        <title>Schlegelella sp. nov., isolated from mangrove soil.</title>
        <authorList>
            <person name="Liu Y."/>
            <person name="Ge X."/>
            <person name="Liu W."/>
        </authorList>
    </citation>
    <scope>NUCLEOTIDE SEQUENCE</scope>
    <source>
        <strain evidence="1">S2-27</strain>
    </source>
</reference>